<evidence type="ECO:0000313" key="2">
    <source>
        <dbReference type="EMBL" id="ORX61354.1"/>
    </source>
</evidence>
<organism evidence="2 3">
    <name type="scientific">Hesseltinella vesiculosa</name>
    <dbReference type="NCBI Taxonomy" id="101127"/>
    <lineage>
        <taxon>Eukaryota</taxon>
        <taxon>Fungi</taxon>
        <taxon>Fungi incertae sedis</taxon>
        <taxon>Mucoromycota</taxon>
        <taxon>Mucoromycotina</taxon>
        <taxon>Mucoromycetes</taxon>
        <taxon>Mucorales</taxon>
        <taxon>Cunninghamellaceae</taxon>
        <taxon>Hesseltinella</taxon>
    </lineage>
</organism>
<gene>
    <name evidence="2" type="ORF">DM01DRAFT_1331964</name>
</gene>
<protein>
    <recommendedName>
        <fullName evidence="4">RING-type domain-containing protein</fullName>
    </recommendedName>
</protein>
<proteinExistence type="inferred from homology"/>
<dbReference type="EMBL" id="MCGT01000003">
    <property type="protein sequence ID" value="ORX61354.1"/>
    <property type="molecule type" value="Genomic_DNA"/>
</dbReference>
<comment type="similarity">
    <text evidence="1">Belongs to the SIP5 family.</text>
</comment>
<evidence type="ECO:0008006" key="4">
    <source>
        <dbReference type="Google" id="ProtNLM"/>
    </source>
</evidence>
<dbReference type="InterPro" id="IPR039301">
    <property type="entry name" value="Sip5/DA2"/>
</dbReference>
<reference evidence="2 3" key="1">
    <citation type="submission" date="2016-07" db="EMBL/GenBank/DDBJ databases">
        <title>Pervasive Adenine N6-methylation of Active Genes in Fungi.</title>
        <authorList>
            <consortium name="DOE Joint Genome Institute"/>
            <person name="Mondo S.J."/>
            <person name="Dannebaum R.O."/>
            <person name="Kuo R.C."/>
            <person name="Labutti K."/>
            <person name="Haridas S."/>
            <person name="Kuo A."/>
            <person name="Salamov A."/>
            <person name="Ahrendt S.R."/>
            <person name="Lipzen A."/>
            <person name="Sullivan W."/>
            <person name="Andreopoulos W.B."/>
            <person name="Clum A."/>
            <person name="Lindquist E."/>
            <person name="Daum C."/>
            <person name="Ramamoorthy G.K."/>
            <person name="Gryganskyi A."/>
            <person name="Culley D."/>
            <person name="Magnuson J.K."/>
            <person name="James T.Y."/>
            <person name="O'Malley M.A."/>
            <person name="Stajich J.E."/>
            <person name="Spatafora J.W."/>
            <person name="Visel A."/>
            <person name="Grigoriev I.V."/>
        </authorList>
    </citation>
    <scope>NUCLEOTIDE SEQUENCE [LARGE SCALE GENOMIC DNA]</scope>
    <source>
        <strain evidence="2 3">NRRL 3301</strain>
    </source>
</reference>
<evidence type="ECO:0000256" key="1">
    <source>
        <dbReference type="ARBA" id="ARBA00010402"/>
    </source>
</evidence>
<dbReference type="PANTHER" id="PTHR31315:SF1">
    <property type="entry name" value="PROTEIN SIP5"/>
    <property type="match status" value="1"/>
</dbReference>
<dbReference type="STRING" id="101127.A0A1X2GTI2"/>
<evidence type="ECO:0000313" key="3">
    <source>
        <dbReference type="Proteomes" id="UP000242146"/>
    </source>
</evidence>
<comment type="caution">
    <text evidence="2">The sequence shown here is derived from an EMBL/GenBank/DDBJ whole genome shotgun (WGS) entry which is preliminary data.</text>
</comment>
<accession>A0A1X2GTI2</accession>
<dbReference type="AlphaFoldDB" id="A0A1X2GTI2"/>
<name>A0A1X2GTI2_9FUNG</name>
<sequence>MGISTSKQEQGEKLHGRLLKSQGLYDHIAVDYNKRWVRKLIATKKLAPFYPGHDGDKNSNNADASQECPICYLTYPTPLNHSKCCQKPICTECFVQIKRQDPMAPPSCPFCARTNYAITYSPVVRHDEGLTFPTLKQMRTTAVSPREPDAVLADDLRLHHRSRMASTSPFLSVYTSDTLRRSSFENLLIELAMQRSLRHASEPTTSTNETYLGTTRSLSSSLDIHPSNYF</sequence>
<dbReference type="GO" id="GO:0005737">
    <property type="term" value="C:cytoplasm"/>
    <property type="evidence" value="ECO:0007669"/>
    <property type="project" value="TreeGrafter"/>
</dbReference>
<keyword evidence="3" id="KW-1185">Reference proteome</keyword>
<dbReference type="Proteomes" id="UP000242146">
    <property type="component" value="Unassembled WGS sequence"/>
</dbReference>
<dbReference type="PANTHER" id="PTHR31315">
    <property type="entry name" value="PROTEIN SIP5"/>
    <property type="match status" value="1"/>
</dbReference>
<dbReference type="OrthoDB" id="21471at2759"/>